<dbReference type="InterPro" id="IPR009000">
    <property type="entry name" value="Transl_B-barrel_sf"/>
</dbReference>
<dbReference type="InterPro" id="IPR005517">
    <property type="entry name" value="Transl_elong_EFG/EF2_IV"/>
</dbReference>
<dbReference type="InterPro" id="IPR041095">
    <property type="entry name" value="EFG_II"/>
</dbReference>
<dbReference type="InterPro" id="IPR014721">
    <property type="entry name" value="Ribsml_uS5_D2-typ_fold_subgr"/>
</dbReference>
<dbReference type="Pfam" id="PF03764">
    <property type="entry name" value="EFG_IV"/>
    <property type="match status" value="1"/>
</dbReference>
<keyword evidence="1" id="KW-0547">Nucleotide-binding</keyword>
<dbReference type="SUPFAM" id="SSF54211">
    <property type="entry name" value="Ribosomal protein S5 domain 2-like"/>
    <property type="match status" value="1"/>
</dbReference>
<dbReference type="Gene3D" id="3.40.50.300">
    <property type="entry name" value="P-loop containing nucleotide triphosphate hydrolases"/>
    <property type="match status" value="1"/>
</dbReference>
<evidence type="ECO:0000259" key="3">
    <source>
        <dbReference type="PROSITE" id="PS51722"/>
    </source>
</evidence>
<dbReference type="Pfam" id="PF22042">
    <property type="entry name" value="EF-G_D2"/>
    <property type="match status" value="1"/>
</dbReference>
<dbReference type="FunFam" id="3.30.70.240:FF:000001">
    <property type="entry name" value="Elongation factor G"/>
    <property type="match status" value="1"/>
</dbReference>
<dbReference type="PRINTS" id="PR00315">
    <property type="entry name" value="ELONGATNFCT"/>
</dbReference>
<keyword evidence="2" id="KW-0342">GTP-binding</keyword>
<dbReference type="PATRIC" id="fig|1703780.3.peg.654"/>
<dbReference type="GO" id="GO:0005525">
    <property type="term" value="F:GTP binding"/>
    <property type="evidence" value="ECO:0007669"/>
    <property type="project" value="UniProtKB-KW"/>
</dbReference>
<dbReference type="NCBIfam" id="TIGR00231">
    <property type="entry name" value="small_GTP"/>
    <property type="match status" value="1"/>
</dbReference>
<dbReference type="FunFam" id="3.30.230.10:FF:000003">
    <property type="entry name" value="Elongation factor G"/>
    <property type="match status" value="1"/>
</dbReference>
<feature type="domain" description="Tr-type G" evidence="3">
    <location>
        <begin position="4"/>
        <end position="272"/>
    </location>
</feature>
<dbReference type="SMART" id="SM00838">
    <property type="entry name" value="EFG_C"/>
    <property type="match status" value="1"/>
</dbReference>
<accession>A0A0S8GDU2</accession>
<dbReference type="PROSITE" id="PS51722">
    <property type="entry name" value="G_TR_2"/>
    <property type="match status" value="1"/>
</dbReference>
<dbReference type="CDD" id="cd01434">
    <property type="entry name" value="EFG_mtEFG1_IV"/>
    <property type="match status" value="1"/>
</dbReference>
<dbReference type="SUPFAM" id="SSF52540">
    <property type="entry name" value="P-loop containing nucleoside triphosphate hydrolases"/>
    <property type="match status" value="1"/>
</dbReference>
<dbReference type="InterPro" id="IPR000640">
    <property type="entry name" value="EFG_V-like"/>
</dbReference>
<dbReference type="Gene3D" id="2.40.30.10">
    <property type="entry name" value="Translation factors"/>
    <property type="match status" value="1"/>
</dbReference>
<comment type="caution">
    <text evidence="4">The sequence shown here is derived from an EMBL/GenBank/DDBJ whole genome shotgun (WGS) entry which is preliminary data.</text>
</comment>
<dbReference type="PANTHER" id="PTHR43261:SF6">
    <property type="entry name" value="ELONGATION FACTOR G-LIKE PROTEIN"/>
    <property type="match status" value="1"/>
</dbReference>
<dbReference type="InterPro" id="IPR009022">
    <property type="entry name" value="EFG_III"/>
</dbReference>
<dbReference type="SMART" id="SM00889">
    <property type="entry name" value="EFG_IV"/>
    <property type="match status" value="1"/>
</dbReference>
<reference evidence="4 5" key="1">
    <citation type="journal article" date="2015" name="Microbiome">
        <title>Genomic resolution of linkages in carbon, nitrogen, and sulfur cycling among widespread estuary sediment bacteria.</title>
        <authorList>
            <person name="Baker B.J."/>
            <person name="Lazar C.S."/>
            <person name="Teske A.P."/>
            <person name="Dick G.J."/>
        </authorList>
    </citation>
    <scope>NUCLEOTIDE SEQUENCE [LARGE SCALE GENOMIC DNA]</scope>
    <source>
        <strain evidence="4">SM23_60</strain>
    </source>
</reference>
<dbReference type="InterPro" id="IPR047872">
    <property type="entry name" value="EFG_IV"/>
</dbReference>
<dbReference type="Gene3D" id="3.30.70.240">
    <property type="match status" value="1"/>
</dbReference>
<evidence type="ECO:0000313" key="5">
    <source>
        <dbReference type="Proteomes" id="UP000051096"/>
    </source>
</evidence>
<dbReference type="PANTHER" id="PTHR43261">
    <property type="entry name" value="TRANSLATION ELONGATION FACTOR G-RELATED"/>
    <property type="match status" value="1"/>
</dbReference>
<dbReference type="InterPro" id="IPR027417">
    <property type="entry name" value="P-loop_NTPase"/>
</dbReference>
<evidence type="ECO:0000256" key="1">
    <source>
        <dbReference type="ARBA" id="ARBA00022741"/>
    </source>
</evidence>
<dbReference type="Gene3D" id="3.30.70.870">
    <property type="entry name" value="Elongation Factor G (Translational Gtpase), domain 3"/>
    <property type="match status" value="1"/>
</dbReference>
<dbReference type="InterPro" id="IPR000795">
    <property type="entry name" value="T_Tr_GTP-bd_dom"/>
</dbReference>
<protein>
    <recommendedName>
        <fullName evidence="3">Tr-type G domain-containing protein</fullName>
    </recommendedName>
</protein>
<dbReference type="GO" id="GO:0032790">
    <property type="term" value="P:ribosome disassembly"/>
    <property type="evidence" value="ECO:0007669"/>
    <property type="project" value="TreeGrafter"/>
</dbReference>
<dbReference type="EMBL" id="LJUO01000089">
    <property type="protein sequence ID" value="KPK70468.1"/>
    <property type="molecule type" value="Genomic_DNA"/>
</dbReference>
<dbReference type="Gene3D" id="3.30.230.10">
    <property type="match status" value="1"/>
</dbReference>
<gene>
    <name evidence="4" type="ORF">AMJ87_08750</name>
</gene>
<dbReference type="InterPro" id="IPR020568">
    <property type="entry name" value="Ribosomal_Su5_D2-typ_SF"/>
</dbReference>
<dbReference type="AlphaFoldDB" id="A0A0S8GDU2"/>
<organism evidence="4 5">
    <name type="scientific">candidate division WOR_3 bacterium SM23_60</name>
    <dbReference type="NCBI Taxonomy" id="1703780"/>
    <lineage>
        <taxon>Bacteria</taxon>
        <taxon>Bacteria division WOR-3</taxon>
    </lineage>
</organism>
<name>A0A0S8GDU2_UNCW3</name>
<evidence type="ECO:0000313" key="4">
    <source>
        <dbReference type="EMBL" id="KPK70468.1"/>
    </source>
</evidence>
<dbReference type="Pfam" id="PF14492">
    <property type="entry name" value="EFG_III"/>
    <property type="match status" value="1"/>
</dbReference>
<dbReference type="SUPFAM" id="SSF50447">
    <property type="entry name" value="Translation proteins"/>
    <property type="match status" value="1"/>
</dbReference>
<dbReference type="InterPro" id="IPR053905">
    <property type="entry name" value="EF-G-like_DII"/>
</dbReference>
<dbReference type="GO" id="GO:0003746">
    <property type="term" value="F:translation elongation factor activity"/>
    <property type="evidence" value="ECO:0007669"/>
    <property type="project" value="InterPro"/>
</dbReference>
<dbReference type="NCBIfam" id="NF009379">
    <property type="entry name" value="PRK12740.1-3"/>
    <property type="match status" value="1"/>
</dbReference>
<dbReference type="InterPro" id="IPR005225">
    <property type="entry name" value="Small_GTP-bd"/>
</dbReference>
<dbReference type="GO" id="GO:0003924">
    <property type="term" value="F:GTPase activity"/>
    <property type="evidence" value="ECO:0007669"/>
    <property type="project" value="InterPro"/>
</dbReference>
<dbReference type="Proteomes" id="UP000051096">
    <property type="component" value="Unassembled WGS sequence"/>
</dbReference>
<dbReference type="CDD" id="cd16262">
    <property type="entry name" value="EFG_III"/>
    <property type="match status" value="1"/>
</dbReference>
<proteinExistence type="predicted"/>
<dbReference type="NCBIfam" id="NF009381">
    <property type="entry name" value="PRK12740.1-5"/>
    <property type="match status" value="1"/>
</dbReference>
<dbReference type="InterPro" id="IPR035649">
    <property type="entry name" value="EFG_V"/>
</dbReference>
<dbReference type="Pfam" id="PF00009">
    <property type="entry name" value="GTP_EFTU"/>
    <property type="match status" value="1"/>
</dbReference>
<sequence>MAEKSIRNVGLFGHASSGKTTIADAFLFCAGANTRFGKVTDKTSVFDTDPEELERLCSLNLSLATFDYKDYTINLVDTPGYSDFIGEAISGIEAVDCAVVVIDALAGIEIGTERLLQKIEERKLPLIFFINKLRKEDTDFSKVLASVTKITKRNIIPLTVPIGSAVALNGVVDIIQNKGLGPKGAEIEVPAAQKDTRAQYTDKIIEAAADSDEALMSKYVEGQKIELNECIDIVKRGIVQGKIALCLAGDALELIGIHSLIETVVSFMPEPHQMPDITLNSQKIARNEKSPFVGFVFKTTVEPHLGEVCLVKVLSGALQSGDVIKNTTQSSEEKINQIYALKGKEKQEINRLTCGMIGGLVKLKNTHTSDTLAATSIKAALAPITFPAPSISMAILPKAKGDEGKISTGLARLHDEDPTFTFAFDPEIKQLIISGIGELHLETILSRLNRKYGVRVDLAKPRIKYRETFTKKSEAQGKYKKQTGGHGQYGDCWLRVEPLPRDAGYEFVNEIVGGAIPSRYVPSVEKGVKEALENGFLAGYPVTDIKVAVFDGSYHSVDSSDIAFKIAASMALKANAQKGGVVLLEPIYEVEVFVPESYMGDVIGDLNSRRGKIMGMEGEGHVQKIKALVPEAEMYKYSTSLRSMTQGRGYFTMKFHHLEEVPKEITKRIVEESQKEST</sequence>
<dbReference type="CDD" id="cd03713">
    <property type="entry name" value="EFG_mtEFG_C"/>
    <property type="match status" value="1"/>
</dbReference>
<dbReference type="InterPro" id="IPR035647">
    <property type="entry name" value="EFG_III/V"/>
</dbReference>
<dbReference type="SUPFAM" id="SSF54980">
    <property type="entry name" value="EF-G C-terminal domain-like"/>
    <property type="match status" value="2"/>
</dbReference>
<dbReference type="Pfam" id="PF00679">
    <property type="entry name" value="EFG_C"/>
    <property type="match status" value="1"/>
</dbReference>
<evidence type="ECO:0000256" key="2">
    <source>
        <dbReference type="ARBA" id="ARBA00023134"/>
    </source>
</evidence>